<dbReference type="CDD" id="cd05162">
    <property type="entry name" value="PWWP"/>
    <property type="match status" value="1"/>
</dbReference>
<feature type="region of interest" description="Disordered" evidence="1">
    <location>
        <begin position="1"/>
        <end position="30"/>
    </location>
</feature>
<evidence type="ECO:0000256" key="1">
    <source>
        <dbReference type="SAM" id="MobiDB-lite"/>
    </source>
</evidence>
<feature type="compositionally biased region" description="Basic and acidic residues" evidence="1">
    <location>
        <begin position="649"/>
        <end position="662"/>
    </location>
</feature>
<feature type="region of interest" description="Disordered" evidence="1">
    <location>
        <begin position="433"/>
        <end position="496"/>
    </location>
</feature>
<feature type="compositionally biased region" description="Basic and acidic residues" evidence="1">
    <location>
        <begin position="447"/>
        <end position="456"/>
    </location>
</feature>
<feature type="region of interest" description="Disordered" evidence="1">
    <location>
        <begin position="789"/>
        <end position="813"/>
    </location>
</feature>
<evidence type="ECO:0000313" key="3">
    <source>
        <dbReference type="EMBL" id="KAK7316451.1"/>
    </source>
</evidence>
<dbReference type="Pfam" id="PF00855">
    <property type="entry name" value="PWWP"/>
    <property type="match status" value="1"/>
</dbReference>
<feature type="compositionally biased region" description="Basic residues" evidence="1">
    <location>
        <begin position="639"/>
        <end position="648"/>
    </location>
</feature>
<evidence type="ECO:0000259" key="2">
    <source>
        <dbReference type="PROSITE" id="PS50812"/>
    </source>
</evidence>
<gene>
    <name evidence="3" type="ORF">VNO77_35494</name>
</gene>
<feature type="compositionally biased region" description="Basic and acidic residues" evidence="1">
    <location>
        <begin position="690"/>
        <end position="700"/>
    </location>
</feature>
<comment type="caution">
    <text evidence="3">The sequence shown here is derived from an EMBL/GenBank/DDBJ whole genome shotgun (WGS) entry which is preliminary data.</text>
</comment>
<feature type="compositionally biased region" description="Basic and acidic residues" evidence="1">
    <location>
        <begin position="466"/>
        <end position="490"/>
    </location>
</feature>
<keyword evidence="4" id="KW-1185">Reference proteome</keyword>
<dbReference type="SUPFAM" id="SSF63748">
    <property type="entry name" value="Tudor/PWWP/MBT"/>
    <property type="match status" value="1"/>
</dbReference>
<reference evidence="3 4" key="1">
    <citation type="submission" date="2024-01" db="EMBL/GenBank/DDBJ databases">
        <title>The genomes of 5 underutilized Papilionoideae crops provide insights into root nodulation and disease resistanc.</title>
        <authorList>
            <person name="Jiang F."/>
        </authorList>
    </citation>
    <scope>NUCLEOTIDE SEQUENCE [LARGE SCALE GENOMIC DNA]</scope>
    <source>
        <strain evidence="3">LVBAO_FW01</strain>
        <tissue evidence="3">Leaves</tissue>
    </source>
</reference>
<feature type="region of interest" description="Disordered" evidence="1">
    <location>
        <begin position="378"/>
        <end position="413"/>
    </location>
</feature>
<dbReference type="Proteomes" id="UP001367508">
    <property type="component" value="Unassembled WGS sequence"/>
</dbReference>
<organism evidence="3 4">
    <name type="scientific">Canavalia gladiata</name>
    <name type="common">Sword bean</name>
    <name type="synonym">Dolichos gladiatus</name>
    <dbReference type="NCBI Taxonomy" id="3824"/>
    <lineage>
        <taxon>Eukaryota</taxon>
        <taxon>Viridiplantae</taxon>
        <taxon>Streptophyta</taxon>
        <taxon>Embryophyta</taxon>
        <taxon>Tracheophyta</taxon>
        <taxon>Spermatophyta</taxon>
        <taxon>Magnoliopsida</taxon>
        <taxon>eudicotyledons</taxon>
        <taxon>Gunneridae</taxon>
        <taxon>Pentapetalae</taxon>
        <taxon>rosids</taxon>
        <taxon>fabids</taxon>
        <taxon>Fabales</taxon>
        <taxon>Fabaceae</taxon>
        <taxon>Papilionoideae</taxon>
        <taxon>50 kb inversion clade</taxon>
        <taxon>NPAAA clade</taxon>
        <taxon>indigoferoid/millettioid clade</taxon>
        <taxon>Phaseoleae</taxon>
        <taxon>Canavalia</taxon>
    </lineage>
</organism>
<dbReference type="Gene3D" id="2.30.30.140">
    <property type="match status" value="1"/>
</dbReference>
<dbReference type="InterPro" id="IPR053063">
    <property type="entry name" value="PWWP_domain_containing_PDP"/>
</dbReference>
<feature type="domain" description="PWWP" evidence="2">
    <location>
        <begin position="180"/>
        <end position="241"/>
    </location>
</feature>
<dbReference type="PANTHER" id="PTHR42851:SF12">
    <property type="entry name" value="PWWP DOMAIN PROTEIN"/>
    <property type="match status" value="1"/>
</dbReference>
<proteinExistence type="predicted"/>
<dbReference type="AlphaFoldDB" id="A0AAN9KHC8"/>
<dbReference type="SMART" id="SM00293">
    <property type="entry name" value="PWWP"/>
    <property type="match status" value="1"/>
</dbReference>
<name>A0AAN9KHC8_CANGL</name>
<dbReference type="PROSITE" id="PS50812">
    <property type="entry name" value="PWWP"/>
    <property type="match status" value="1"/>
</dbReference>
<protein>
    <recommendedName>
        <fullName evidence="2">PWWP domain-containing protein</fullName>
    </recommendedName>
</protein>
<accession>A0AAN9KHC8</accession>
<sequence length="869" mass="95225">MSGSDSMVQGFEQEKKELREGLGGLRNEDGFSSLGNQGLGDYGAAEVVKSSSVLESKVAVLRENDCHVLVDSEMNGVSSLSKMQESGISTVFSSDDAEKLECDFASGSESKIAEAAVLSLDGSVRVGGEDGGDGVKSEEEEKNEDCDANVVTIEVPIAEASENMDVEMEDLSDEGFGYAVGDYVWGKIKNHSWWPGQVYDPSDASHLALKLKQKNRLLVAYFGDSNFAWCHPSQLKPFEENFDGLVKQSGSIAFVNAVQEAVNEVGRHVFLKMSHPFVAKKTLPEFPAPLVKNSGIKEGVHVPENDIEGFFGVPVGPAELLSQVKQIAEIIDIASILELEILKAQLSAFYLSKGGYKLPDYMDPQPIPGFEDSRMNEKVDVGNSKSAVEPPLPGPFEEDYSTLSVNGPNPRRKQKSIAEIMGDDIDVLVKNKEGDATGQMMDATESSDGKKTKGSEDAMTSKPVQKKRESRLDTDRGENEDRKEKGSLSRERKKSKYLSPPFTTSIWGLMNENIEPESVKVSSKAKASQGMTTGAGQLSPLGLKYNDVAFQENLSEEAAMRWGLFDSSNYQTHKDDEKKTIDPKKIQAPVGEVLFQVLSAAICPLIPRENTSLDQFVDFVSVFRSSLYCQGSLHKVYKKQPPGRKRKKAECDHGMLRKDQSQSDHISPNQDSLPTKRRKETVPGKPKVKRAPETVTEKKGTDENDLGAVLFVSFWPGSSLPFKSDLIRVYGEFGALNEAETDMFRTNYTARVSFLRTCDAEKALNHSQNNNPFGSSDVTFELQYLSDGSKSAQHGERSKSKGKIPATPSAPLSQGSEASKLIFIKQKLQGLTSILEASGGKSPDMITKLEREMKALLEDVNKMVESSLS</sequence>
<feature type="compositionally biased region" description="Polar residues" evidence="1">
    <location>
        <begin position="663"/>
        <end position="673"/>
    </location>
</feature>
<feature type="region of interest" description="Disordered" evidence="1">
    <location>
        <begin position="639"/>
        <end position="700"/>
    </location>
</feature>
<dbReference type="PANTHER" id="PTHR42851">
    <property type="entry name" value="ALDOLASE-RELATED"/>
    <property type="match status" value="1"/>
</dbReference>
<dbReference type="InterPro" id="IPR000313">
    <property type="entry name" value="PWWP_dom"/>
</dbReference>
<evidence type="ECO:0000313" key="4">
    <source>
        <dbReference type="Proteomes" id="UP001367508"/>
    </source>
</evidence>
<dbReference type="EMBL" id="JAYMYQ010000008">
    <property type="protein sequence ID" value="KAK7316451.1"/>
    <property type="molecule type" value="Genomic_DNA"/>
</dbReference>